<keyword evidence="5" id="KW-0479">Metal-binding</keyword>
<evidence type="ECO:0000256" key="9">
    <source>
        <dbReference type="ARBA" id="ARBA00022960"/>
    </source>
</evidence>
<dbReference type="PIRSF" id="PIRSF039102">
    <property type="entry name" value="Ddl/VanB"/>
    <property type="match status" value="1"/>
</dbReference>
<sequence length="364" mass="39861">MNNKTKVLVIFGGQSGEHEVSVISAASVIKALHADRYEIQTIGITKDGSWYWGARPEAWKEAKADITNGAKQVAVVLNPQKPYFQAIDGSELPDQGRCDIIFPVMHGPKGEDGTIQGLFEMAGFPYVGSGVLGSSLGMDKDRMKAVFKEAGLPIVPHLTLLRSEINAAPKAAVKRISDSIGFPCFIKPANLGSSVGISKAEDDKQLLEALIYAAKFDRKIVIEKGVKAREVELSVLGNESAKASIPGEIKPTKDFYDYEAKYLDNSSELIIPAILSQKLIEQLQSYAVTAFEAVGASGLSRVDFFVTEDKQIFINEINTMPGFTQISMYPKLWEASGLSYSLLLDELIRLGFEKFKDDADRRLS</sequence>
<proteinExistence type="inferred from homology"/>
<dbReference type="InterPro" id="IPR005905">
    <property type="entry name" value="D_ala_D_ala"/>
</dbReference>
<evidence type="ECO:0000259" key="15">
    <source>
        <dbReference type="PROSITE" id="PS50975"/>
    </source>
</evidence>
<keyword evidence="6 14" id="KW-0547">Nucleotide-binding</keyword>
<dbReference type="InterPro" id="IPR011127">
    <property type="entry name" value="Dala_Dala_lig_N"/>
</dbReference>
<comment type="function">
    <text evidence="13">Cell wall formation.</text>
</comment>
<dbReference type="PROSITE" id="PS00844">
    <property type="entry name" value="DALA_DALA_LIGASE_2"/>
    <property type="match status" value="1"/>
</dbReference>
<comment type="catalytic activity">
    <reaction evidence="13">
        <text>2 D-alanine + ATP = D-alanyl-D-alanine + ADP + phosphate + H(+)</text>
        <dbReference type="Rhea" id="RHEA:11224"/>
        <dbReference type="ChEBI" id="CHEBI:15378"/>
        <dbReference type="ChEBI" id="CHEBI:30616"/>
        <dbReference type="ChEBI" id="CHEBI:43474"/>
        <dbReference type="ChEBI" id="CHEBI:57416"/>
        <dbReference type="ChEBI" id="CHEBI:57822"/>
        <dbReference type="ChEBI" id="CHEBI:456216"/>
        <dbReference type="EC" id="6.3.2.4"/>
    </reaction>
</comment>
<dbReference type="Gene3D" id="3.30.470.20">
    <property type="entry name" value="ATP-grasp fold, B domain"/>
    <property type="match status" value="1"/>
</dbReference>
<dbReference type="EMBL" id="CP007033">
    <property type="protein sequence ID" value="AHF09939.1"/>
    <property type="molecule type" value="Genomic_DNA"/>
</dbReference>
<dbReference type="SUPFAM" id="SSF56059">
    <property type="entry name" value="Glutathione synthetase ATP-binding domain-like"/>
    <property type="match status" value="1"/>
</dbReference>
<dbReference type="Pfam" id="PF07478">
    <property type="entry name" value="Dala_Dala_lig_C"/>
    <property type="match status" value="1"/>
</dbReference>
<dbReference type="SUPFAM" id="SSF52440">
    <property type="entry name" value="PreATP-grasp domain"/>
    <property type="match status" value="1"/>
</dbReference>
<comment type="similarity">
    <text evidence="3 13">Belongs to the D-alanine--D-alanine ligase family.</text>
</comment>
<evidence type="ECO:0000313" key="16">
    <source>
        <dbReference type="EMBL" id="AHF09939.1"/>
    </source>
</evidence>
<evidence type="ECO:0000256" key="4">
    <source>
        <dbReference type="ARBA" id="ARBA00022598"/>
    </source>
</evidence>
<organism evidence="16 17">
    <name type="scientific">Dehalobacter restrictus (strain DSM 9455 / PER-K23)</name>
    <dbReference type="NCBI Taxonomy" id="871738"/>
    <lineage>
        <taxon>Bacteria</taxon>
        <taxon>Bacillati</taxon>
        <taxon>Bacillota</taxon>
        <taxon>Clostridia</taxon>
        <taxon>Eubacteriales</taxon>
        <taxon>Desulfitobacteriaceae</taxon>
        <taxon>Dehalobacter</taxon>
    </lineage>
</organism>
<evidence type="ECO:0000256" key="6">
    <source>
        <dbReference type="ARBA" id="ARBA00022741"/>
    </source>
</evidence>
<dbReference type="NCBIfam" id="NF002528">
    <property type="entry name" value="PRK01966.1-4"/>
    <property type="match status" value="1"/>
</dbReference>
<reference evidence="16 17" key="1">
    <citation type="journal article" date="2013" name="Stand. Genomic Sci.">
        <title>Complete genome sequence of Dehalobacter restrictus PER-K23(T.).</title>
        <authorList>
            <person name="Kruse T."/>
            <person name="Maillard J."/>
            <person name="Goodwin L."/>
            <person name="Woyke T."/>
            <person name="Teshima H."/>
            <person name="Bruce D."/>
            <person name="Detter C."/>
            <person name="Tapia R."/>
            <person name="Han C."/>
            <person name="Huntemann M."/>
            <person name="Wei C.L."/>
            <person name="Han J."/>
            <person name="Chen A."/>
            <person name="Kyrpides N."/>
            <person name="Szeto E."/>
            <person name="Markowitz V."/>
            <person name="Ivanova N."/>
            <person name="Pagani I."/>
            <person name="Pati A."/>
            <person name="Pitluck S."/>
            <person name="Nolan M."/>
            <person name="Holliger C."/>
            <person name="Smidt H."/>
        </authorList>
    </citation>
    <scope>NUCLEOTIDE SEQUENCE [LARGE SCALE GENOMIC DNA]</scope>
    <source>
        <strain evidence="17">DSM 9455</strain>
    </source>
</reference>
<dbReference type="InterPro" id="IPR011761">
    <property type="entry name" value="ATP-grasp"/>
</dbReference>
<gene>
    <name evidence="13" type="primary">ddl</name>
    <name evidence="16" type="ORF">DEHRE_07440</name>
</gene>
<dbReference type="EC" id="6.3.2.4" evidence="13"/>
<dbReference type="InterPro" id="IPR016185">
    <property type="entry name" value="PreATP-grasp_dom_sf"/>
</dbReference>
<dbReference type="PANTHER" id="PTHR23132">
    <property type="entry name" value="D-ALANINE--D-ALANINE LIGASE"/>
    <property type="match status" value="1"/>
</dbReference>
<keyword evidence="10 13" id="KW-0573">Peptidoglycan synthesis</keyword>
<evidence type="ECO:0000256" key="7">
    <source>
        <dbReference type="ARBA" id="ARBA00022840"/>
    </source>
</evidence>
<keyword evidence="11" id="KW-0464">Manganese</keyword>
<dbReference type="InterPro" id="IPR011095">
    <property type="entry name" value="Dala_Dala_lig_C"/>
</dbReference>
<keyword evidence="12 13" id="KW-0961">Cell wall biogenesis/degradation</keyword>
<dbReference type="InterPro" id="IPR000291">
    <property type="entry name" value="D-Ala_lig_Van_CS"/>
</dbReference>
<evidence type="ECO:0000256" key="2">
    <source>
        <dbReference type="ARBA" id="ARBA00001946"/>
    </source>
</evidence>
<comment type="cofactor">
    <cofactor evidence="1">
        <name>Mn(2+)</name>
        <dbReference type="ChEBI" id="CHEBI:29035"/>
    </cofactor>
</comment>
<keyword evidence="7 14" id="KW-0067">ATP-binding</keyword>
<evidence type="ECO:0000256" key="11">
    <source>
        <dbReference type="ARBA" id="ARBA00023211"/>
    </source>
</evidence>
<name>A0ABM5P627_DEHRP</name>
<dbReference type="NCBIfam" id="TIGR01205">
    <property type="entry name" value="D_ala_D_alaTIGR"/>
    <property type="match status" value="1"/>
</dbReference>
<keyword evidence="13" id="KW-0963">Cytoplasm</keyword>
<keyword evidence="8" id="KW-0460">Magnesium</keyword>
<dbReference type="PROSITE" id="PS00843">
    <property type="entry name" value="DALA_DALA_LIGASE_1"/>
    <property type="match status" value="1"/>
</dbReference>
<keyword evidence="4 13" id="KW-0436">Ligase</keyword>
<dbReference type="PANTHER" id="PTHR23132:SF25">
    <property type="entry name" value="D-ALANINE--D-ALANINE LIGASE A"/>
    <property type="match status" value="1"/>
</dbReference>
<comment type="cofactor">
    <cofactor evidence="2">
        <name>Mg(2+)</name>
        <dbReference type="ChEBI" id="CHEBI:18420"/>
    </cofactor>
</comment>
<dbReference type="HAMAP" id="MF_00047">
    <property type="entry name" value="Dala_Dala_lig"/>
    <property type="match status" value="1"/>
</dbReference>
<evidence type="ECO:0000256" key="8">
    <source>
        <dbReference type="ARBA" id="ARBA00022842"/>
    </source>
</evidence>
<dbReference type="Pfam" id="PF01820">
    <property type="entry name" value="Dala_Dala_lig_N"/>
    <property type="match status" value="1"/>
</dbReference>
<evidence type="ECO:0000256" key="3">
    <source>
        <dbReference type="ARBA" id="ARBA00010871"/>
    </source>
</evidence>
<comment type="subcellular location">
    <subcellularLocation>
        <location evidence="13">Cytoplasm</location>
    </subcellularLocation>
</comment>
<evidence type="ECO:0000256" key="1">
    <source>
        <dbReference type="ARBA" id="ARBA00001936"/>
    </source>
</evidence>
<evidence type="ECO:0000256" key="14">
    <source>
        <dbReference type="PROSITE-ProRule" id="PRU00409"/>
    </source>
</evidence>
<evidence type="ECO:0000256" key="5">
    <source>
        <dbReference type="ARBA" id="ARBA00022723"/>
    </source>
</evidence>
<comment type="pathway">
    <text evidence="13">Cell wall biogenesis; peptidoglycan biosynthesis.</text>
</comment>
<dbReference type="InterPro" id="IPR013815">
    <property type="entry name" value="ATP_grasp_subdomain_1"/>
</dbReference>
<evidence type="ECO:0000256" key="13">
    <source>
        <dbReference type="HAMAP-Rule" id="MF_00047"/>
    </source>
</evidence>
<evidence type="ECO:0000256" key="10">
    <source>
        <dbReference type="ARBA" id="ARBA00022984"/>
    </source>
</evidence>
<keyword evidence="9 13" id="KW-0133">Cell shape</keyword>
<dbReference type="Gene3D" id="3.40.50.20">
    <property type="match status" value="1"/>
</dbReference>
<dbReference type="RefSeq" id="WP_025205664.1">
    <property type="nucleotide sequence ID" value="NZ_CP007033.1"/>
</dbReference>
<keyword evidence="17" id="KW-1185">Reference proteome</keyword>
<dbReference type="Proteomes" id="UP000018934">
    <property type="component" value="Chromosome"/>
</dbReference>
<evidence type="ECO:0000256" key="12">
    <source>
        <dbReference type="ARBA" id="ARBA00023316"/>
    </source>
</evidence>
<dbReference type="Gene3D" id="3.30.1490.20">
    <property type="entry name" value="ATP-grasp fold, A domain"/>
    <property type="match status" value="1"/>
</dbReference>
<evidence type="ECO:0000313" key="17">
    <source>
        <dbReference type="Proteomes" id="UP000018934"/>
    </source>
</evidence>
<dbReference type="GO" id="GO:0016874">
    <property type="term" value="F:ligase activity"/>
    <property type="evidence" value="ECO:0007669"/>
    <property type="project" value="UniProtKB-KW"/>
</dbReference>
<dbReference type="PROSITE" id="PS50975">
    <property type="entry name" value="ATP_GRASP"/>
    <property type="match status" value="1"/>
</dbReference>
<feature type="domain" description="ATP-grasp" evidence="15">
    <location>
        <begin position="144"/>
        <end position="349"/>
    </location>
</feature>
<accession>A0ABM5P627</accession>
<protein>
    <recommendedName>
        <fullName evidence="13">D-alanine--D-alanine ligase</fullName>
        <ecNumber evidence="13">6.3.2.4</ecNumber>
    </recommendedName>
    <alternativeName>
        <fullName evidence="13">D-Ala-D-Ala ligase</fullName>
    </alternativeName>
    <alternativeName>
        <fullName evidence="13">D-alanylalanine synthetase</fullName>
    </alternativeName>
</protein>